<dbReference type="InterPro" id="IPR002201">
    <property type="entry name" value="Glyco_trans_9"/>
</dbReference>
<dbReference type="CDD" id="cd03789">
    <property type="entry name" value="GT9_LPS_heptosyltransferase"/>
    <property type="match status" value="1"/>
</dbReference>
<keyword evidence="2 3" id="KW-0808">Transferase</keyword>
<proteinExistence type="predicted"/>
<dbReference type="Gene3D" id="3.40.50.2000">
    <property type="entry name" value="Glycogen Phosphorylase B"/>
    <property type="match status" value="1"/>
</dbReference>
<evidence type="ECO:0000313" key="4">
    <source>
        <dbReference type="Proteomes" id="UP001324634"/>
    </source>
</evidence>
<organism evidence="3 4">
    <name type="scientific">Peredibacter starrii</name>
    <dbReference type="NCBI Taxonomy" id="28202"/>
    <lineage>
        <taxon>Bacteria</taxon>
        <taxon>Pseudomonadati</taxon>
        <taxon>Bdellovibrionota</taxon>
        <taxon>Bacteriovoracia</taxon>
        <taxon>Bacteriovoracales</taxon>
        <taxon>Bacteriovoracaceae</taxon>
        <taxon>Peredibacter</taxon>
    </lineage>
</organism>
<evidence type="ECO:0000256" key="2">
    <source>
        <dbReference type="ARBA" id="ARBA00022679"/>
    </source>
</evidence>
<name>A0AAX4HR74_9BACT</name>
<dbReference type="EC" id="2.4.-.-" evidence="3"/>
<dbReference type="PANTHER" id="PTHR30160">
    <property type="entry name" value="TETRAACYLDISACCHARIDE 4'-KINASE-RELATED"/>
    <property type="match status" value="1"/>
</dbReference>
<dbReference type="GO" id="GO:0005829">
    <property type="term" value="C:cytosol"/>
    <property type="evidence" value="ECO:0007669"/>
    <property type="project" value="TreeGrafter"/>
</dbReference>
<reference evidence="3 4" key="1">
    <citation type="submission" date="2023-11" db="EMBL/GenBank/DDBJ databases">
        <title>Peredibacter starrii A3.12.</title>
        <authorList>
            <person name="Mitchell R.J."/>
        </authorList>
    </citation>
    <scope>NUCLEOTIDE SEQUENCE [LARGE SCALE GENOMIC DNA]</scope>
    <source>
        <strain evidence="3 4">A3.12</strain>
    </source>
</reference>
<dbReference type="Pfam" id="PF01075">
    <property type="entry name" value="Glyco_transf_9"/>
    <property type="match status" value="1"/>
</dbReference>
<dbReference type="AlphaFoldDB" id="A0AAX4HR74"/>
<gene>
    <name evidence="3" type="ORF">SOO65_03715</name>
</gene>
<dbReference type="InterPro" id="IPR051199">
    <property type="entry name" value="LPS_LOS_Heptosyltrfase"/>
</dbReference>
<keyword evidence="4" id="KW-1185">Reference proteome</keyword>
<dbReference type="SUPFAM" id="SSF53756">
    <property type="entry name" value="UDP-Glycosyltransferase/glycogen phosphorylase"/>
    <property type="match status" value="1"/>
</dbReference>
<dbReference type="EMBL" id="CP139487">
    <property type="protein sequence ID" value="WPU65845.1"/>
    <property type="molecule type" value="Genomic_DNA"/>
</dbReference>
<protein>
    <submittedName>
        <fullName evidence="3">Glycosyltransferase family 9 protein</fullName>
        <ecNumber evidence="3">2.4.-.-</ecNumber>
    </submittedName>
</protein>
<dbReference type="KEGG" id="psti:SOO65_03715"/>
<evidence type="ECO:0000313" key="3">
    <source>
        <dbReference type="EMBL" id="WPU65845.1"/>
    </source>
</evidence>
<dbReference type="GO" id="GO:0009244">
    <property type="term" value="P:lipopolysaccharide core region biosynthetic process"/>
    <property type="evidence" value="ECO:0007669"/>
    <property type="project" value="TreeGrafter"/>
</dbReference>
<dbReference type="RefSeq" id="WP_321397130.1">
    <property type="nucleotide sequence ID" value="NZ_CP139487.1"/>
</dbReference>
<accession>A0AAX4HR74</accession>
<keyword evidence="1 3" id="KW-0328">Glycosyltransferase</keyword>
<dbReference type="GO" id="GO:0008713">
    <property type="term" value="F:ADP-heptose-lipopolysaccharide heptosyltransferase activity"/>
    <property type="evidence" value="ECO:0007669"/>
    <property type="project" value="TreeGrafter"/>
</dbReference>
<dbReference type="Proteomes" id="UP001324634">
    <property type="component" value="Chromosome"/>
</dbReference>
<evidence type="ECO:0000256" key="1">
    <source>
        <dbReference type="ARBA" id="ARBA00022676"/>
    </source>
</evidence>
<sequence>MEKLTLIFLQGLGNSILNFPIYYSLIQKYDVEILTYKNGSSDFYRELGAKVTEVASLKDLLVKSYRNKSDIVITLYPNWRRELVAINLADGLRKYHFKIPKLSQYFIGRCLEVDHEIHDVENNLRILRVLGLKASPYRDYLVSKTKSSFTGKYIVLHPTASTMNKYYPLDFWQELVDRLSLKFDRIFILCGHKEEEKNFCGQIVGEKVELKIGLKFNELFSLINGTEFFIGLDSSMMHLAALFDKKIYALWSFADMRRIYPYSSDVSIIAPVEVLETNDFKYPKSELPWLKRMSGGEMLKIIEGKSQPNKRKTDLNNNDVKIYVY</sequence>